<reference evidence="3" key="1">
    <citation type="submission" date="2016-11" db="EMBL/GenBank/DDBJ databases">
        <authorList>
            <person name="Jaros S."/>
            <person name="Januszkiewicz K."/>
            <person name="Wedrychowicz H."/>
        </authorList>
    </citation>
    <scope>NUCLEOTIDE SEQUENCE [LARGE SCALE GENOMIC DNA]</scope>
    <source>
        <strain evidence="3">CGMCC 4.3555</strain>
    </source>
</reference>
<dbReference type="EMBL" id="FRBK01000006">
    <property type="protein sequence ID" value="SHL74497.1"/>
    <property type="molecule type" value="Genomic_DNA"/>
</dbReference>
<dbReference type="InterPro" id="IPR009061">
    <property type="entry name" value="DNA-bd_dom_put_sf"/>
</dbReference>
<organism evidence="2 3">
    <name type="scientific">Streptomyces yunnanensis</name>
    <dbReference type="NCBI Taxonomy" id="156453"/>
    <lineage>
        <taxon>Bacteria</taxon>
        <taxon>Bacillati</taxon>
        <taxon>Actinomycetota</taxon>
        <taxon>Actinomycetes</taxon>
        <taxon>Kitasatosporales</taxon>
        <taxon>Streptomycetaceae</taxon>
        <taxon>Streptomyces</taxon>
    </lineage>
</organism>
<evidence type="ECO:0000313" key="2">
    <source>
        <dbReference type="EMBL" id="SHL74497.1"/>
    </source>
</evidence>
<dbReference type="InterPro" id="IPR010093">
    <property type="entry name" value="SinI_DNA-bd"/>
</dbReference>
<dbReference type="AlphaFoldDB" id="A0A9X8QS99"/>
<dbReference type="GO" id="GO:0003677">
    <property type="term" value="F:DNA binding"/>
    <property type="evidence" value="ECO:0007669"/>
    <property type="project" value="InterPro"/>
</dbReference>
<dbReference type="Proteomes" id="UP000184388">
    <property type="component" value="Unassembled WGS sequence"/>
</dbReference>
<gene>
    <name evidence="2" type="ORF">SAMN05216268_10652</name>
</gene>
<dbReference type="RefSeq" id="WP_073444597.1">
    <property type="nucleotide sequence ID" value="NZ_FRBK01000006.1"/>
</dbReference>
<accession>A0A9X8QS99</accession>
<feature type="domain" description="Helix-turn-helix" evidence="1">
    <location>
        <begin position="19"/>
        <end position="70"/>
    </location>
</feature>
<dbReference type="InterPro" id="IPR041657">
    <property type="entry name" value="HTH_17"/>
</dbReference>
<name>A0A9X8QS99_9ACTN</name>
<protein>
    <submittedName>
        <fullName evidence="2">DNA binding domain-containing protein, excisionase family</fullName>
    </submittedName>
</protein>
<sequence length="81" mass="8586">MHDNPTAQAPSQVASSKPYRVKEVASTLGVDISTVYAAIHEGQLVAYRVGSGRGTFRVPRSALAEYAAKRGIPSELLEVAS</sequence>
<proteinExistence type="predicted"/>
<comment type="caution">
    <text evidence="2">The sequence shown here is derived from an EMBL/GenBank/DDBJ whole genome shotgun (WGS) entry which is preliminary data.</text>
</comment>
<dbReference type="NCBIfam" id="TIGR01764">
    <property type="entry name" value="excise"/>
    <property type="match status" value="1"/>
</dbReference>
<dbReference type="Pfam" id="PF12728">
    <property type="entry name" value="HTH_17"/>
    <property type="match status" value="1"/>
</dbReference>
<evidence type="ECO:0000313" key="3">
    <source>
        <dbReference type="Proteomes" id="UP000184388"/>
    </source>
</evidence>
<evidence type="ECO:0000259" key="1">
    <source>
        <dbReference type="Pfam" id="PF12728"/>
    </source>
</evidence>
<dbReference type="SUPFAM" id="SSF46955">
    <property type="entry name" value="Putative DNA-binding domain"/>
    <property type="match status" value="1"/>
</dbReference>